<evidence type="ECO:0000313" key="2">
    <source>
        <dbReference type="EMBL" id="MDG0942352.1"/>
    </source>
</evidence>
<evidence type="ECO:0000313" key="5">
    <source>
        <dbReference type="Proteomes" id="UP000325411"/>
    </source>
</evidence>
<keyword evidence="6" id="KW-1185">Reference proteome</keyword>
<evidence type="ECO:0000313" key="6">
    <source>
        <dbReference type="Proteomes" id="UP001221338"/>
    </source>
</evidence>
<accession>A0A5M9GT43</accession>
<name>A0A5M9GT43_9BACI</name>
<protein>
    <submittedName>
        <fullName evidence="1">Uncharacterized protein</fullName>
    </submittedName>
</protein>
<dbReference type="EMBL" id="VXCE01000008">
    <property type="protein sequence ID" value="KAA8477903.1"/>
    <property type="molecule type" value="Genomic_DNA"/>
</dbReference>
<evidence type="ECO:0000313" key="1">
    <source>
        <dbReference type="EMBL" id="KAA8477903.1"/>
    </source>
</evidence>
<comment type="caution">
    <text evidence="1">The sequence shown here is derived from an EMBL/GenBank/DDBJ whole genome shotgun (WGS) entry which is preliminary data.</text>
</comment>
<organism evidence="1 5">
    <name type="scientific">Bacillus paranthracis</name>
    <dbReference type="NCBI Taxonomy" id="2026186"/>
    <lineage>
        <taxon>Bacteria</taxon>
        <taxon>Bacillati</taxon>
        <taxon>Bacillota</taxon>
        <taxon>Bacilli</taxon>
        <taxon>Bacillales</taxon>
        <taxon>Bacillaceae</taxon>
        <taxon>Bacillus</taxon>
        <taxon>Bacillus cereus group</taxon>
    </lineage>
</organism>
<proteinExistence type="predicted"/>
<dbReference type="Proteomes" id="UP001221338">
    <property type="component" value="Unassembled WGS sequence"/>
</dbReference>
<evidence type="ECO:0000313" key="4">
    <source>
        <dbReference type="Proteomes" id="UP000194422"/>
    </source>
</evidence>
<dbReference type="Proteomes" id="UP000325411">
    <property type="component" value="Unassembled WGS sequence"/>
</dbReference>
<dbReference type="Proteomes" id="UP000194422">
    <property type="component" value="Unassembled WGS sequence"/>
</dbReference>
<dbReference type="EMBL" id="FWYW01000062">
    <property type="protein sequence ID" value="SMD84039.1"/>
    <property type="molecule type" value="Genomic_DNA"/>
</dbReference>
<reference evidence="2 6" key="3">
    <citation type="submission" date="2023-03" db="EMBL/GenBank/DDBJ databases">
        <title>Genetic diversity of Bacillus cereus sensu lato isolates from Slovenia.</title>
        <authorList>
            <person name="Abdelli M."/>
        </authorList>
    </citation>
    <scope>NUCLEOTIDE SEQUENCE [LARGE SCALE GENOMIC DNA]</scope>
    <source>
        <strain evidence="2 6">SIBC61B</strain>
    </source>
</reference>
<evidence type="ECO:0000313" key="3">
    <source>
        <dbReference type="EMBL" id="SMD84039.1"/>
    </source>
</evidence>
<dbReference type="EMBL" id="JARPRV010000007">
    <property type="protein sequence ID" value="MDG0942352.1"/>
    <property type="molecule type" value="Genomic_DNA"/>
</dbReference>
<reference evidence="3 4" key="1">
    <citation type="submission" date="2017-04" db="EMBL/GenBank/DDBJ databases">
        <authorList>
            <person name="Criscuolo A."/>
        </authorList>
    </citation>
    <scope>NUCLEOTIDE SEQUENCE [LARGE SCALE GENOMIC DNA]</scope>
    <source>
        <strain evidence="3">16-00174</strain>
    </source>
</reference>
<dbReference type="AlphaFoldDB" id="A0A5M9GT43"/>
<dbReference type="RefSeq" id="WP_000364154.1">
    <property type="nucleotide sequence ID" value="NZ_CP040880.1"/>
</dbReference>
<gene>
    <name evidence="3" type="ORF">BACERE00174_01723</name>
    <name evidence="1" type="ORF">FYW06_14445</name>
    <name evidence="2" type="ORF">P6U22_14215</name>
</gene>
<sequence length="61" mass="7456">MDLIEYQVLLPNKFWDLAKNKEELKQMIEQYFKGSYPHYKIKKIIRSGESHIAICERKWLI</sequence>
<reference evidence="1 5" key="2">
    <citation type="submission" date="2019-09" db="EMBL/GenBank/DDBJ databases">
        <authorList>
            <person name="Geng P."/>
            <person name="Wan X."/>
            <person name="Zhou G."/>
            <person name="Yuan Z."/>
            <person name="Hu X."/>
        </authorList>
    </citation>
    <scope>NUCLEOTIDE SEQUENCE [LARGE SCALE GENOMIC DNA]</scope>
    <source>
        <strain evidence="1 5">EFR-4</strain>
    </source>
</reference>